<accession>A0ABN2J2Z6</accession>
<name>A0ABN2J2Z6_9MICO</name>
<dbReference type="RefSeq" id="WP_344246481.1">
    <property type="nucleotide sequence ID" value="NZ_BAAAPM010000003.1"/>
</dbReference>
<evidence type="ECO:0000256" key="1">
    <source>
        <dbReference type="SAM" id="Phobius"/>
    </source>
</evidence>
<reference evidence="2 3" key="1">
    <citation type="journal article" date="2019" name="Int. J. Syst. Evol. Microbiol.">
        <title>The Global Catalogue of Microorganisms (GCM) 10K type strain sequencing project: providing services to taxonomists for standard genome sequencing and annotation.</title>
        <authorList>
            <consortium name="The Broad Institute Genomics Platform"/>
            <consortium name="The Broad Institute Genome Sequencing Center for Infectious Disease"/>
            <person name="Wu L."/>
            <person name="Ma J."/>
        </authorList>
    </citation>
    <scope>NUCLEOTIDE SEQUENCE [LARGE SCALE GENOMIC DNA]</scope>
    <source>
        <strain evidence="2 3">JCM 15589</strain>
    </source>
</reference>
<keyword evidence="1" id="KW-1133">Transmembrane helix</keyword>
<keyword evidence="1" id="KW-0472">Membrane</keyword>
<keyword evidence="1" id="KW-0812">Transmembrane</keyword>
<evidence type="ECO:0000313" key="3">
    <source>
        <dbReference type="Proteomes" id="UP001501138"/>
    </source>
</evidence>
<feature type="transmembrane region" description="Helical" evidence="1">
    <location>
        <begin position="31"/>
        <end position="52"/>
    </location>
</feature>
<proteinExistence type="predicted"/>
<comment type="caution">
    <text evidence="2">The sequence shown here is derived from an EMBL/GenBank/DDBJ whole genome shotgun (WGS) entry which is preliminary data.</text>
</comment>
<dbReference type="Proteomes" id="UP001501138">
    <property type="component" value="Unassembled WGS sequence"/>
</dbReference>
<protein>
    <submittedName>
        <fullName evidence="2">Uncharacterized protein</fullName>
    </submittedName>
</protein>
<gene>
    <name evidence="2" type="ORF">GCM10009809_11240</name>
</gene>
<organism evidence="2 3">
    <name type="scientific">Isoptericola hypogeus</name>
    <dbReference type="NCBI Taxonomy" id="300179"/>
    <lineage>
        <taxon>Bacteria</taxon>
        <taxon>Bacillati</taxon>
        <taxon>Actinomycetota</taxon>
        <taxon>Actinomycetes</taxon>
        <taxon>Micrococcales</taxon>
        <taxon>Promicromonosporaceae</taxon>
        <taxon>Isoptericola</taxon>
    </lineage>
</organism>
<keyword evidence="3" id="KW-1185">Reference proteome</keyword>
<evidence type="ECO:0000313" key="2">
    <source>
        <dbReference type="EMBL" id="GAA1716966.1"/>
    </source>
</evidence>
<sequence length="65" mass="6827">MRVLGVALVFVAAAAASVYVIEAFAPDISPLGRFAVMLPVYVGGGLSVRAAAQARRRRRAESQVP</sequence>
<dbReference type="EMBL" id="BAAAPM010000003">
    <property type="protein sequence ID" value="GAA1716966.1"/>
    <property type="molecule type" value="Genomic_DNA"/>
</dbReference>